<reference evidence="7 8" key="2">
    <citation type="journal article" date="2014" name="PLoS ONE">
        <title>Evolution of mitochondria reconstructed from the energy metabolism of living bacteria.</title>
        <authorList>
            <person name="Degli Esposti M."/>
            <person name="Chouaia B."/>
            <person name="Comandatore F."/>
            <person name="Crotti E."/>
            <person name="Sassera D."/>
            <person name="Lievens P.M."/>
            <person name="Daffonchio D."/>
            <person name="Bandi C."/>
        </authorList>
    </citation>
    <scope>NUCLEOTIDE SEQUENCE [LARGE SCALE GENOMIC DNA]</scope>
    <source>
        <strain evidence="7 8">SF2.1</strain>
    </source>
</reference>
<comment type="caution">
    <text evidence="7">The sequence shown here is derived from an EMBL/GenBank/DDBJ whole genome shotgun (WGS) entry which is preliminary data.</text>
</comment>
<sequence length="185" mass="20889">MEDLSMKRSWQSRDWSRFIKLFRGLTFYEGFEQAIILTLIALIMLVTAIATIHLIGAVWHLVVDVGIDPINQTIFQAIFGAIFTVIIALEFKHSLLVVLAQHENVIRVRTIVLIALLAIARKFILLDLHDVTAMELFALSAGVLALGIVYWLVREQDARVARDAREQAHLEDNPAARCEPERSSS</sequence>
<gene>
    <name evidence="7" type="ORF">ASAP_2443</name>
</gene>
<keyword evidence="4 6" id="KW-1133">Transmembrane helix</keyword>
<accession>A0A060QIF2</accession>
<feature type="transmembrane region" description="Helical" evidence="6">
    <location>
        <begin position="74"/>
        <end position="99"/>
    </location>
</feature>
<dbReference type="EMBL" id="CBLX010000018">
    <property type="protein sequence ID" value="CDG40488.1"/>
    <property type="molecule type" value="Genomic_DNA"/>
</dbReference>
<proteinExistence type="predicted"/>
<feature type="transmembrane region" description="Helical" evidence="6">
    <location>
        <begin position="34"/>
        <end position="62"/>
    </location>
</feature>
<dbReference type="InterPro" id="IPR020948">
    <property type="entry name" value="P_starv_induced_PsiE-like"/>
</dbReference>
<feature type="transmembrane region" description="Helical" evidence="6">
    <location>
        <begin position="136"/>
        <end position="153"/>
    </location>
</feature>
<evidence type="ECO:0000313" key="8">
    <source>
        <dbReference type="Proteomes" id="UP000027583"/>
    </source>
</evidence>
<evidence type="ECO:0000256" key="1">
    <source>
        <dbReference type="ARBA" id="ARBA00004651"/>
    </source>
</evidence>
<reference evidence="7 8" key="1">
    <citation type="journal article" date="2014" name="Genome Biol. Evol.">
        <title>Acetic acid bacteria genomes reveal functional traits for adaptation to life in insect guts.</title>
        <authorList>
            <person name="Chouaia B."/>
            <person name="Gaiarsa S."/>
            <person name="Crotti E."/>
            <person name="Comandatore F."/>
            <person name="Degli Esposti M."/>
            <person name="Ricci I."/>
            <person name="Alma A."/>
            <person name="Favia G."/>
            <person name="Bandi C."/>
            <person name="Daffonchio D."/>
        </authorList>
    </citation>
    <scope>NUCLEOTIDE SEQUENCE [LARGE SCALE GENOMIC DNA]</scope>
    <source>
        <strain evidence="7 8">SF2.1</strain>
    </source>
</reference>
<evidence type="ECO:0000256" key="2">
    <source>
        <dbReference type="ARBA" id="ARBA00022475"/>
    </source>
</evidence>
<evidence type="ECO:0000256" key="3">
    <source>
        <dbReference type="ARBA" id="ARBA00022692"/>
    </source>
</evidence>
<name>A0A060QIF2_9PROT</name>
<dbReference type="Proteomes" id="UP000027583">
    <property type="component" value="Unassembled WGS sequence"/>
</dbReference>
<feature type="transmembrane region" description="Helical" evidence="6">
    <location>
        <begin position="106"/>
        <end position="124"/>
    </location>
</feature>
<dbReference type="AlphaFoldDB" id="A0A060QIF2"/>
<dbReference type="GO" id="GO:0005886">
    <property type="term" value="C:plasma membrane"/>
    <property type="evidence" value="ECO:0007669"/>
    <property type="project" value="UniProtKB-SubCell"/>
</dbReference>
<evidence type="ECO:0000256" key="5">
    <source>
        <dbReference type="ARBA" id="ARBA00023136"/>
    </source>
</evidence>
<keyword evidence="2" id="KW-1003">Cell membrane</keyword>
<keyword evidence="5 6" id="KW-0472">Membrane</keyword>
<evidence type="ECO:0000256" key="4">
    <source>
        <dbReference type="ARBA" id="ARBA00022989"/>
    </source>
</evidence>
<keyword evidence="3 6" id="KW-0812">Transmembrane</keyword>
<comment type="subcellular location">
    <subcellularLocation>
        <location evidence="1">Cell membrane</location>
        <topology evidence="1">Multi-pass membrane protein</topology>
    </subcellularLocation>
</comment>
<evidence type="ECO:0000256" key="6">
    <source>
        <dbReference type="SAM" id="Phobius"/>
    </source>
</evidence>
<dbReference type="eggNOG" id="COG3431">
    <property type="taxonomic scope" value="Bacteria"/>
</dbReference>
<dbReference type="Pfam" id="PF06146">
    <property type="entry name" value="PsiE"/>
    <property type="match status" value="1"/>
</dbReference>
<evidence type="ECO:0000313" key="7">
    <source>
        <dbReference type="EMBL" id="CDG40488.1"/>
    </source>
</evidence>
<evidence type="ECO:0008006" key="9">
    <source>
        <dbReference type="Google" id="ProtNLM"/>
    </source>
</evidence>
<protein>
    <recommendedName>
        <fullName evidence="9">Protein PsiE</fullName>
    </recommendedName>
</protein>
<dbReference type="RefSeq" id="WP_031240375.1">
    <property type="nucleotide sequence ID" value="NZ_CBLX010000018.1"/>
</dbReference>
<organism evidence="7 8">
    <name type="scientific">Asaia bogorensis</name>
    <dbReference type="NCBI Taxonomy" id="91915"/>
    <lineage>
        <taxon>Bacteria</taxon>
        <taxon>Pseudomonadati</taxon>
        <taxon>Pseudomonadota</taxon>
        <taxon>Alphaproteobacteria</taxon>
        <taxon>Acetobacterales</taxon>
        <taxon>Acetobacteraceae</taxon>
        <taxon>Asaia</taxon>
    </lineage>
</organism>